<keyword evidence="6" id="KW-1185">Reference proteome</keyword>
<dbReference type="PANTHER" id="PTHR22792:SF132">
    <property type="entry name" value="LA-RELATED PROTEIN 1"/>
    <property type="match status" value="1"/>
</dbReference>
<evidence type="ECO:0000256" key="2">
    <source>
        <dbReference type="PROSITE-ProRule" id="PRU00332"/>
    </source>
</evidence>
<dbReference type="EMBL" id="JBJXBP010000002">
    <property type="protein sequence ID" value="KAL3845005.1"/>
    <property type="molecule type" value="Genomic_DNA"/>
</dbReference>
<evidence type="ECO:0000313" key="5">
    <source>
        <dbReference type="EMBL" id="KAL3845005.1"/>
    </source>
</evidence>
<dbReference type="SUPFAM" id="SSF46785">
    <property type="entry name" value="Winged helix' DNA-binding domain"/>
    <property type="match status" value="1"/>
</dbReference>
<comment type="caution">
    <text evidence="5">The sequence shown here is derived from an EMBL/GenBank/DDBJ whole genome shotgun (WGS) entry which is preliminary data.</text>
</comment>
<organism evidence="5 6">
    <name type="scientific">Penstemon smallii</name>
    <dbReference type="NCBI Taxonomy" id="265156"/>
    <lineage>
        <taxon>Eukaryota</taxon>
        <taxon>Viridiplantae</taxon>
        <taxon>Streptophyta</taxon>
        <taxon>Embryophyta</taxon>
        <taxon>Tracheophyta</taxon>
        <taxon>Spermatophyta</taxon>
        <taxon>Magnoliopsida</taxon>
        <taxon>eudicotyledons</taxon>
        <taxon>Gunneridae</taxon>
        <taxon>Pentapetalae</taxon>
        <taxon>asterids</taxon>
        <taxon>lamiids</taxon>
        <taxon>Lamiales</taxon>
        <taxon>Plantaginaceae</taxon>
        <taxon>Cheloneae</taxon>
        <taxon>Penstemon</taxon>
    </lineage>
</organism>
<evidence type="ECO:0000256" key="3">
    <source>
        <dbReference type="SAM" id="MobiDB-lite"/>
    </source>
</evidence>
<proteinExistence type="predicted"/>
<feature type="domain" description="HTH La-type RNA-binding" evidence="4">
    <location>
        <begin position="358"/>
        <end position="447"/>
    </location>
</feature>
<feature type="compositionally biased region" description="Polar residues" evidence="3">
    <location>
        <begin position="192"/>
        <end position="203"/>
    </location>
</feature>
<feature type="region of interest" description="Disordered" evidence="3">
    <location>
        <begin position="147"/>
        <end position="203"/>
    </location>
</feature>
<dbReference type="FunFam" id="1.10.10.10:FF:000131">
    <property type="entry name" value="la-related protein 1B isoform X2"/>
    <property type="match status" value="1"/>
</dbReference>
<evidence type="ECO:0000313" key="6">
    <source>
        <dbReference type="Proteomes" id="UP001634393"/>
    </source>
</evidence>
<dbReference type="SMART" id="SM00715">
    <property type="entry name" value="LA"/>
    <property type="match status" value="1"/>
</dbReference>
<feature type="region of interest" description="Disordered" evidence="3">
    <location>
        <begin position="49"/>
        <end position="72"/>
    </location>
</feature>
<protein>
    <recommendedName>
        <fullName evidence="4">HTH La-type RNA-binding domain-containing protein</fullName>
    </recommendedName>
</protein>
<feature type="compositionally biased region" description="Polar residues" evidence="3">
    <location>
        <begin position="148"/>
        <end position="166"/>
    </location>
</feature>
<dbReference type="PANTHER" id="PTHR22792">
    <property type="entry name" value="LUPUS LA PROTEIN-RELATED"/>
    <property type="match status" value="1"/>
</dbReference>
<dbReference type="InterPro" id="IPR006630">
    <property type="entry name" value="La_HTH"/>
</dbReference>
<sequence length="476" mass="51844">MANFSNPSSVPIQAQNSLLNTEKPRGGMPFSSDCVLPIPIIDQVQFMSSTSNSSSSETFSSKEESTPPAAVATAADAAVIVVDTQPDSSENGGVSKKPVWNKPSNSAAMEVGAVMGADSWPALSELARGSPKSSSTDSLKAFVKEPANVSQVTTIGSQKEVTTGASIPTPIPNHVGLTSQRSMRRGGGSSSHNNTVSNGNLSQAPNMQGIALEASPLSPKKSGASIGESSRDNTHRDAGQRRGFYSGNEQQPHRNSFRRSNNGPQHNRRDQEREKQDFHRNFGNRESHGYHQRAGARPFVHGPSQNAPFIPSSVPLRPFAPPMLYPEMQGPLIYMPGIHQNSFRPVPMAAFSPMHFPIMPDPHLQNMILNQIDYYFSNENLVKDTFLRKKMDAEGWVPIKFIAGFKRVTQLTDNIQLILDSILASNIVEVQGDKIRRKGDWTKWLLPPDPQSLTRSSPDMLAAHLNTVTLDEQASA</sequence>
<evidence type="ECO:0000259" key="4">
    <source>
        <dbReference type="PROSITE" id="PS50961"/>
    </source>
</evidence>
<gene>
    <name evidence="5" type="ORF">ACJIZ3_002408</name>
</gene>
<feature type="region of interest" description="Disordered" evidence="3">
    <location>
        <begin position="1"/>
        <end position="31"/>
    </location>
</feature>
<feature type="compositionally biased region" description="Low complexity" evidence="3">
    <location>
        <begin position="49"/>
        <end position="59"/>
    </location>
</feature>
<name>A0ABD3U9A6_9LAMI</name>
<dbReference type="CDD" id="cd07323">
    <property type="entry name" value="LAM"/>
    <property type="match status" value="1"/>
</dbReference>
<evidence type="ECO:0000256" key="1">
    <source>
        <dbReference type="ARBA" id="ARBA00022884"/>
    </source>
</evidence>
<feature type="compositionally biased region" description="Polar residues" evidence="3">
    <location>
        <begin position="1"/>
        <end position="20"/>
    </location>
</feature>
<dbReference type="Pfam" id="PF05383">
    <property type="entry name" value="La"/>
    <property type="match status" value="1"/>
</dbReference>
<feature type="compositionally biased region" description="Polar residues" evidence="3">
    <location>
        <begin position="247"/>
        <end position="265"/>
    </location>
</feature>
<dbReference type="InterPro" id="IPR036388">
    <property type="entry name" value="WH-like_DNA-bd_sf"/>
</dbReference>
<dbReference type="Proteomes" id="UP001634393">
    <property type="component" value="Unassembled WGS sequence"/>
</dbReference>
<keyword evidence="1 2" id="KW-0694">RNA-binding</keyword>
<accession>A0ABD3U9A6</accession>
<dbReference type="InterPro" id="IPR036390">
    <property type="entry name" value="WH_DNA-bd_sf"/>
</dbReference>
<dbReference type="GO" id="GO:0003723">
    <property type="term" value="F:RNA binding"/>
    <property type="evidence" value="ECO:0007669"/>
    <property type="project" value="UniProtKB-UniRule"/>
</dbReference>
<feature type="compositionally biased region" description="Basic and acidic residues" evidence="3">
    <location>
        <begin position="267"/>
        <end position="289"/>
    </location>
</feature>
<feature type="compositionally biased region" description="Basic and acidic residues" evidence="3">
    <location>
        <begin position="229"/>
        <end position="240"/>
    </location>
</feature>
<dbReference type="GO" id="GO:0005737">
    <property type="term" value="C:cytoplasm"/>
    <property type="evidence" value="ECO:0007669"/>
    <property type="project" value="UniProtKB-ARBA"/>
</dbReference>
<reference evidence="5 6" key="1">
    <citation type="submission" date="2024-12" db="EMBL/GenBank/DDBJ databases">
        <title>The unique morphological basis and parallel evolutionary history of personate flowers in Penstemon.</title>
        <authorList>
            <person name="Depatie T.H."/>
            <person name="Wessinger C.A."/>
        </authorList>
    </citation>
    <scope>NUCLEOTIDE SEQUENCE [LARGE SCALE GENOMIC DNA]</scope>
    <source>
        <strain evidence="5">WTNN_2</strain>
        <tissue evidence="5">Leaf</tissue>
    </source>
</reference>
<dbReference type="PROSITE" id="PS50961">
    <property type="entry name" value="HTH_LA"/>
    <property type="match status" value="1"/>
</dbReference>
<feature type="region of interest" description="Disordered" evidence="3">
    <location>
        <begin position="216"/>
        <end position="304"/>
    </location>
</feature>
<dbReference type="InterPro" id="IPR045180">
    <property type="entry name" value="La_dom_prot"/>
</dbReference>
<dbReference type="AlphaFoldDB" id="A0ABD3U9A6"/>
<dbReference type="Gene3D" id="1.10.10.10">
    <property type="entry name" value="Winged helix-like DNA-binding domain superfamily/Winged helix DNA-binding domain"/>
    <property type="match status" value="1"/>
</dbReference>